<keyword evidence="1" id="KW-1133">Transmembrane helix</keyword>
<evidence type="ECO:0000256" key="1">
    <source>
        <dbReference type="SAM" id="Phobius"/>
    </source>
</evidence>
<accession>A0ABV8U2L7</accession>
<keyword evidence="1" id="KW-0812">Transmembrane</keyword>
<protein>
    <submittedName>
        <fullName evidence="2">Uncharacterized protein</fullName>
    </submittedName>
</protein>
<organism evidence="2 3">
    <name type="scientific">Salininema proteolyticum</name>
    <dbReference type="NCBI Taxonomy" id="1607685"/>
    <lineage>
        <taxon>Bacteria</taxon>
        <taxon>Bacillati</taxon>
        <taxon>Actinomycetota</taxon>
        <taxon>Actinomycetes</taxon>
        <taxon>Glycomycetales</taxon>
        <taxon>Glycomycetaceae</taxon>
        <taxon>Salininema</taxon>
    </lineage>
</organism>
<sequence length="107" mass="11878">MTSLLKRPAVWIAGVYALLVMYGTYLEIRDVINGPYAISPGMHLFFACYPISGVLVSLRSMLDISVRGTADAIGTMLVAGVIQTVLIYRITAFFTRLFRRKDTQRSG</sequence>
<reference evidence="3" key="1">
    <citation type="journal article" date="2019" name="Int. J. Syst. Evol. Microbiol.">
        <title>The Global Catalogue of Microorganisms (GCM) 10K type strain sequencing project: providing services to taxonomists for standard genome sequencing and annotation.</title>
        <authorList>
            <consortium name="The Broad Institute Genomics Platform"/>
            <consortium name="The Broad Institute Genome Sequencing Center for Infectious Disease"/>
            <person name="Wu L."/>
            <person name="Ma J."/>
        </authorList>
    </citation>
    <scope>NUCLEOTIDE SEQUENCE [LARGE SCALE GENOMIC DNA]</scope>
    <source>
        <strain evidence="3">IBRC-M 10908</strain>
    </source>
</reference>
<feature type="transmembrane region" description="Helical" evidence="1">
    <location>
        <begin position="70"/>
        <end position="90"/>
    </location>
</feature>
<keyword evidence="1" id="KW-0472">Membrane</keyword>
<evidence type="ECO:0000313" key="3">
    <source>
        <dbReference type="Proteomes" id="UP001595823"/>
    </source>
</evidence>
<evidence type="ECO:0000313" key="2">
    <source>
        <dbReference type="EMBL" id="MFC4337015.1"/>
    </source>
</evidence>
<name>A0ABV8U2L7_9ACTN</name>
<keyword evidence="3" id="KW-1185">Reference proteome</keyword>
<gene>
    <name evidence="2" type="ORF">ACFPET_17570</name>
</gene>
<dbReference type="RefSeq" id="WP_380623536.1">
    <property type="nucleotide sequence ID" value="NZ_JBHSDK010000028.1"/>
</dbReference>
<proteinExistence type="predicted"/>
<dbReference type="Proteomes" id="UP001595823">
    <property type="component" value="Unassembled WGS sequence"/>
</dbReference>
<dbReference type="EMBL" id="JBHSDK010000028">
    <property type="protein sequence ID" value="MFC4337015.1"/>
    <property type="molecule type" value="Genomic_DNA"/>
</dbReference>
<feature type="transmembrane region" description="Helical" evidence="1">
    <location>
        <begin position="37"/>
        <end position="58"/>
    </location>
</feature>
<feature type="transmembrane region" description="Helical" evidence="1">
    <location>
        <begin position="9"/>
        <end position="25"/>
    </location>
</feature>
<comment type="caution">
    <text evidence="2">The sequence shown here is derived from an EMBL/GenBank/DDBJ whole genome shotgun (WGS) entry which is preliminary data.</text>
</comment>